<evidence type="ECO:0000313" key="1">
    <source>
        <dbReference type="EMBL" id="KRY92041.1"/>
    </source>
</evidence>
<gene>
    <name evidence="1" type="ORF">T4D_1046</name>
</gene>
<accession>A0A0V1G1E5</accession>
<dbReference type="AlphaFoldDB" id="A0A0V1G1E5"/>
<dbReference type="Proteomes" id="UP000054995">
    <property type="component" value="Unassembled WGS sequence"/>
</dbReference>
<protein>
    <submittedName>
        <fullName evidence="1">Uncharacterized protein</fullName>
    </submittedName>
</protein>
<comment type="caution">
    <text evidence="1">The sequence shown here is derived from an EMBL/GenBank/DDBJ whole genome shotgun (WGS) entry which is preliminary data.</text>
</comment>
<reference evidence="1 2" key="1">
    <citation type="submission" date="2015-01" db="EMBL/GenBank/DDBJ databases">
        <title>Evolution of Trichinella species and genotypes.</title>
        <authorList>
            <person name="Korhonen P.K."/>
            <person name="Edoardo P."/>
            <person name="Giuseppe L.R."/>
            <person name="Gasser R.B."/>
        </authorList>
    </citation>
    <scope>NUCLEOTIDE SEQUENCE [LARGE SCALE GENOMIC DNA]</scope>
    <source>
        <strain evidence="1">ISS470</strain>
    </source>
</reference>
<dbReference type="EMBL" id="JYDT01000009">
    <property type="protein sequence ID" value="KRY92041.1"/>
    <property type="molecule type" value="Genomic_DNA"/>
</dbReference>
<keyword evidence="2" id="KW-1185">Reference proteome</keyword>
<evidence type="ECO:0000313" key="2">
    <source>
        <dbReference type="Proteomes" id="UP000054995"/>
    </source>
</evidence>
<proteinExistence type="predicted"/>
<sequence length="106" mass="12384">MEITHYTLFDLFPKYITHEHIAPYYLSTLYQLKANPHRLSAFYSSQIILQDAAILAILQQRQRRTIALCKLVRNSTHKSTNSPIILPSLPFCAYFARFLKTLTILR</sequence>
<name>A0A0V1G1E5_TRIPS</name>
<organism evidence="1 2">
    <name type="scientific">Trichinella pseudospiralis</name>
    <name type="common">Parasitic roundworm</name>
    <dbReference type="NCBI Taxonomy" id="6337"/>
    <lineage>
        <taxon>Eukaryota</taxon>
        <taxon>Metazoa</taxon>
        <taxon>Ecdysozoa</taxon>
        <taxon>Nematoda</taxon>
        <taxon>Enoplea</taxon>
        <taxon>Dorylaimia</taxon>
        <taxon>Trichinellida</taxon>
        <taxon>Trichinellidae</taxon>
        <taxon>Trichinella</taxon>
    </lineage>
</organism>